<reference evidence="2" key="1">
    <citation type="submission" date="2020-11" db="EMBL/GenBank/DDBJ databases">
        <authorList>
            <person name="Tran Van P."/>
        </authorList>
    </citation>
    <scope>NUCLEOTIDE SEQUENCE</scope>
</reference>
<dbReference type="EMBL" id="OA565626">
    <property type="protein sequence ID" value="CAD7197391.1"/>
    <property type="molecule type" value="Genomic_DNA"/>
</dbReference>
<gene>
    <name evidence="2" type="ORF">TDIB3V08_LOCUS3699</name>
</gene>
<evidence type="ECO:0000313" key="2">
    <source>
        <dbReference type="EMBL" id="CAD7197391.1"/>
    </source>
</evidence>
<feature type="region of interest" description="Disordered" evidence="1">
    <location>
        <begin position="15"/>
        <end position="35"/>
    </location>
</feature>
<sequence>MELFLFSDVPKPWCRPTQAGSHSTNEERLNSSPVRGRTVLPRVKPFNQEFLPDKSRFGPSDRTKIRKLIVTAQSPNLGFILLELIREECETRNATS</sequence>
<protein>
    <submittedName>
        <fullName evidence="2">Uncharacterized protein</fullName>
    </submittedName>
</protein>
<dbReference type="AlphaFoldDB" id="A0A7R8Z9T3"/>
<evidence type="ECO:0000256" key="1">
    <source>
        <dbReference type="SAM" id="MobiDB-lite"/>
    </source>
</evidence>
<organism evidence="2">
    <name type="scientific">Timema douglasi</name>
    <name type="common">Walking stick</name>
    <dbReference type="NCBI Taxonomy" id="61478"/>
    <lineage>
        <taxon>Eukaryota</taxon>
        <taxon>Metazoa</taxon>
        <taxon>Ecdysozoa</taxon>
        <taxon>Arthropoda</taxon>
        <taxon>Hexapoda</taxon>
        <taxon>Insecta</taxon>
        <taxon>Pterygota</taxon>
        <taxon>Neoptera</taxon>
        <taxon>Polyneoptera</taxon>
        <taxon>Phasmatodea</taxon>
        <taxon>Timematodea</taxon>
        <taxon>Timematoidea</taxon>
        <taxon>Timematidae</taxon>
        <taxon>Timema</taxon>
    </lineage>
</organism>
<accession>A0A7R8Z9T3</accession>
<proteinExistence type="predicted"/>
<name>A0A7R8Z9T3_TIMDO</name>